<proteinExistence type="predicted"/>
<evidence type="ECO:0000313" key="2">
    <source>
        <dbReference type="Proteomes" id="UP001623660"/>
    </source>
</evidence>
<sequence length="73" mass="8244">MINEFNYEKSDDEEIDDAIQLVNAAAENYKNDNEIFDFECPICKGQAKSILYMFHGSLHGAVECTKCGAQIHI</sequence>
<organism evidence="1 2">
    <name type="scientific">Candidatus Clostridium eludens</name>
    <dbReference type="NCBI Taxonomy" id="3381663"/>
    <lineage>
        <taxon>Bacteria</taxon>
        <taxon>Bacillati</taxon>
        <taxon>Bacillota</taxon>
        <taxon>Clostridia</taxon>
        <taxon>Eubacteriales</taxon>
        <taxon>Clostridiaceae</taxon>
        <taxon>Clostridium</taxon>
    </lineage>
</organism>
<evidence type="ECO:0000313" key="1">
    <source>
        <dbReference type="EMBL" id="MFL0198336.1"/>
    </source>
</evidence>
<dbReference type="EMBL" id="JBJHZX010000055">
    <property type="protein sequence ID" value="MFL0198336.1"/>
    <property type="molecule type" value="Genomic_DNA"/>
</dbReference>
<name>A0ABW8STC4_9CLOT</name>
<protein>
    <submittedName>
        <fullName evidence="1">Uncharacterized protein</fullName>
    </submittedName>
</protein>
<dbReference type="RefSeq" id="WP_406794446.1">
    <property type="nucleotide sequence ID" value="NZ_JBJHZX010000055.1"/>
</dbReference>
<accession>A0ABW8STC4</accession>
<reference evidence="1 2" key="1">
    <citation type="submission" date="2024-11" db="EMBL/GenBank/DDBJ databases">
        <authorList>
            <person name="Heng Y.C."/>
            <person name="Lim A.C.H."/>
            <person name="Lee J.K.Y."/>
            <person name="Kittelmann S."/>
        </authorList>
    </citation>
    <scope>NUCLEOTIDE SEQUENCE [LARGE SCALE GENOMIC DNA]</scope>
    <source>
        <strain evidence="1 2">WILCCON 0269</strain>
    </source>
</reference>
<keyword evidence="2" id="KW-1185">Reference proteome</keyword>
<dbReference type="Proteomes" id="UP001623660">
    <property type="component" value="Unassembled WGS sequence"/>
</dbReference>
<comment type="caution">
    <text evidence="1">The sequence shown here is derived from an EMBL/GenBank/DDBJ whole genome shotgun (WGS) entry which is preliminary data.</text>
</comment>
<gene>
    <name evidence="1" type="ORF">ACJDU8_22630</name>
</gene>